<dbReference type="CDD" id="cd04491">
    <property type="entry name" value="SoSSB_OBF"/>
    <property type="match status" value="2"/>
</dbReference>
<dbReference type="PANTHER" id="PTHR13356">
    <property type="entry name" value="OB FOLD NUCLEIC ACID BINDING PROTEIN-RELATED"/>
    <property type="match status" value="1"/>
</dbReference>
<dbReference type="GO" id="GO:0000724">
    <property type="term" value="P:double-strand break repair via homologous recombination"/>
    <property type="evidence" value="ECO:0007669"/>
    <property type="project" value="TreeGrafter"/>
</dbReference>
<dbReference type="Proteomes" id="UP000783863">
    <property type="component" value="Unassembled WGS sequence"/>
</dbReference>
<comment type="caution">
    <text evidence="3">The sequence shown here is derived from an EMBL/GenBank/DDBJ whole genome shotgun (WGS) entry which is preliminary data.</text>
</comment>
<dbReference type="GO" id="GO:0010212">
    <property type="term" value="P:response to ionizing radiation"/>
    <property type="evidence" value="ECO:0007669"/>
    <property type="project" value="TreeGrafter"/>
</dbReference>
<dbReference type="RefSeq" id="WP_220589370.1">
    <property type="nucleotide sequence ID" value="NZ_RKLQ01000002.1"/>
</dbReference>
<dbReference type="AlphaFoldDB" id="A0A8J7YGN9"/>
<dbReference type="PANTHER" id="PTHR13356:SF10">
    <property type="entry name" value="REPLICATION FACTOR-A PROTEIN 1"/>
    <property type="match status" value="1"/>
</dbReference>
<dbReference type="NCBIfam" id="NF005554">
    <property type="entry name" value="PRK07218.1"/>
    <property type="match status" value="1"/>
</dbReference>
<accession>A0A8J7YGN9</accession>
<keyword evidence="1" id="KW-0238">DNA-binding</keyword>
<sequence length="426" mass="45743">MSLEDHVEELASDLDVDKEEVKRDLENLVNYSVPMDEAKQSLRRKYGDGGGGGSSGPSSKAIGEVTTDDSNVTVTAVVLTSGRRSIQYNGEQHVIREGELADESGTISYTAWDGFEGELEPGQTVQFGNAGVREWDGKPELNLGDSTDATVLDERLDIDAEVGGEADLRDLEPGDRGITVEVQVLECETKTIDGRDGETEILSGVLGDPTGRLPFTDWEPHDEIEAGASVRIEETFVREFRGAPSVNVSEFSTVESLSESVSVAEDAPRMGVGEAVESGGQFDVELVGNVIQIRDGSGLIERCPECGRVVQSGQCRSHGAVEGEDDLRTKAILDDGTATVTVILDDELTEEIYGGDLDDAREHARDAMDKSVVADRIAERVVGREYVVRGSLSVDEYGANLNASEFGESTADPAERAKALLAEVEP</sequence>
<dbReference type="InterPro" id="IPR051231">
    <property type="entry name" value="SOSS-B"/>
</dbReference>
<gene>
    <name evidence="3" type="ORF">EGD98_16055</name>
</gene>
<evidence type="ECO:0000256" key="2">
    <source>
        <dbReference type="SAM" id="MobiDB-lite"/>
    </source>
</evidence>
<name>A0A8J7YGN9_9EURY</name>
<dbReference type="EMBL" id="RKLQ01000002">
    <property type="protein sequence ID" value="MBX0305182.1"/>
    <property type="molecule type" value="Genomic_DNA"/>
</dbReference>
<evidence type="ECO:0000256" key="1">
    <source>
        <dbReference type="ARBA" id="ARBA00023125"/>
    </source>
</evidence>
<dbReference type="SUPFAM" id="SSF50249">
    <property type="entry name" value="Nucleic acid-binding proteins"/>
    <property type="match status" value="3"/>
</dbReference>
<dbReference type="InterPro" id="IPR012340">
    <property type="entry name" value="NA-bd_OB-fold"/>
</dbReference>
<evidence type="ECO:0000313" key="3">
    <source>
        <dbReference type="EMBL" id="MBX0305182.1"/>
    </source>
</evidence>
<organism evidence="3 4">
    <name type="scientific">Haloarcula salinisoli</name>
    <dbReference type="NCBI Taxonomy" id="2487746"/>
    <lineage>
        <taxon>Archaea</taxon>
        <taxon>Methanobacteriati</taxon>
        <taxon>Methanobacteriota</taxon>
        <taxon>Stenosarchaea group</taxon>
        <taxon>Halobacteria</taxon>
        <taxon>Halobacteriales</taxon>
        <taxon>Haloarculaceae</taxon>
        <taxon>Haloarcula</taxon>
    </lineage>
</organism>
<protein>
    <submittedName>
        <fullName evidence="3">Single-stranded DNA binding protein</fullName>
    </submittedName>
</protein>
<feature type="region of interest" description="Disordered" evidence="2">
    <location>
        <begin position="32"/>
        <end position="64"/>
    </location>
</feature>
<keyword evidence="4" id="KW-1185">Reference proteome</keyword>
<reference evidence="3" key="1">
    <citation type="submission" date="2021-06" db="EMBL/GenBank/DDBJ databases">
        <title>Halomicroarcula sp. F24A a new haloarchaeum isolated from saline soil.</title>
        <authorList>
            <person name="Duran-Viseras A."/>
            <person name="Sanchez-Porro C."/>
            <person name="Ventosa A."/>
        </authorList>
    </citation>
    <scope>NUCLEOTIDE SEQUENCE</scope>
    <source>
        <strain evidence="3">F24A</strain>
    </source>
</reference>
<proteinExistence type="predicted"/>
<dbReference type="GO" id="GO:0003677">
    <property type="term" value="F:DNA binding"/>
    <property type="evidence" value="ECO:0007669"/>
    <property type="project" value="UniProtKB-KW"/>
</dbReference>
<evidence type="ECO:0000313" key="4">
    <source>
        <dbReference type="Proteomes" id="UP000783863"/>
    </source>
</evidence>
<dbReference type="Gene3D" id="2.40.50.140">
    <property type="entry name" value="Nucleic acid-binding proteins"/>
    <property type="match status" value="2"/>
</dbReference>